<gene>
    <name evidence="1" type="ORF">DTER00134_LOCUS2291</name>
</gene>
<dbReference type="EMBL" id="HBIP01004693">
    <property type="protein sequence ID" value="CAE0487245.1"/>
    <property type="molecule type" value="Transcribed_RNA"/>
</dbReference>
<sequence>MRTSRQSRDHELTMKCSEHSWATCKTPYLGSLISSSLQKMPKMKLAKQNTHLHEMRQTLQVYDQNTQSISGLGQTAHSYLLVPYQSFNHRAVVLPLALATVHGLYKARHRSFVSSTNSA</sequence>
<name>A0A7S3QMY2_DUNTE</name>
<dbReference type="AlphaFoldDB" id="A0A7S3QMY2"/>
<protein>
    <submittedName>
        <fullName evidence="1">Uncharacterized protein</fullName>
    </submittedName>
</protein>
<organism evidence="1">
    <name type="scientific">Dunaliella tertiolecta</name>
    <name type="common">Green alga</name>
    <dbReference type="NCBI Taxonomy" id="3047"/>
    <lineage>
        <taxon>Eukaryota</taxon>
        <taxon>Viridiplantae</taxon>
        <taxon>Chlorophyta</taxon>
        <taxon>core chlorophytes</taxon>
        <taxon>Chlorophyceae</taxon>
        <taxon>CS clade</taxon>
        <taxon>Chlamydomonadales</taxon>
        <taxon>Dunaliellaceae</taxon>
        <taxon>Dunaliella</taxon>
    </lineage>
</organism>
<proteinExistence type="predicted"/>
<reference evidence="1" key="1">
    <citation type="submission" date="2021-01" db="EMBL/GenBank/DDBJ databases">
        <authorList>
            <person name="Corre E."/>
            <person name="Pelletier E."/>
            <person name="Niang G."/>
            <person name="Scheremetjew M."/>
            <person name="Finn R."/>
            <person name="Kale V."/>
            <person name="Holt S."/>
            <person name="Cochrane G."/>
            <person name="Meng A."/>
            <person name="Brown T."/>
            <person name="Cohen L."/>
        </authorList>
    </citation>
    <scope>NUCLEOTIDE SEQUENCE</scope>
    <source>
        <strain evidence="1">CCMP1320</strain>
    </source>
</reference>
<accession>A0A7S3QMY2</accession>
<evidence type="ECO:0000313" key="1">
    <source>
        <dbReference type="EMBL" id="CAE0487245.1"/>
    </source>
</evidence>